<comment type="caution">
    <text evidence="1">The sequence shown here is derived from an EMBL/GenBank/DDBJ whole genome shotgun (WGS) entry which is preliminary data.</text>
</comment>
<name>A0ABT5P172_9PSED</name>
<reference evidence="1 2" key="1">
    <citation type="submission" date="2022-05" db="EMBL/GenBank/DDBJ databases">
        <title>Novel Pseudomonas spp. Isolated from a Rainbow Trout Aquaculture Facility.</title>
        <authorList>
            <person name="Testerman T."/>
            <person name="Graf J."/>
        </authorList>
    </citation>
    <scope>NUCLEOTIDE SEQUENCE [LARGE SCALE GENOMIC DNA]</scope>
    <source>
        <strain evidence="1 2">ID681</strain>
    </source>
</reference>
<proteinExistence type="predicted"/>
<sequence length="260" mass="27508">MARDKLSVLVCAVVVCGLLSQACWAGPMQLTLYMNLEARKFLISTNQRVVIIRPDPLSNDGKSVIAALVLQPIADATTLTVDTDSALYVANGPVTALSVITIASSCPVSYGNAYSFDGTEFNGEGSGWGGHVSVEYDAPANAQPILTGLAGFIYESGTDKPSAPSPTNYYTLNLFETRYIDAPAAVVWVLVASDIKTGSVLPIEILKPVSRTSVNSKAMLKQSTSVQTSRYLAVPLSTSSVAAVHFDTSINAFVDGAYEQ</sequence>
<gene>
    <name evidence="1" type="ORF">M5G11_27175</name>
</gene>
<keyword evidence="2" id="KW-1185">Reference proteome</keyword>
<accession>A0ABT5P172</accession>
<dbReference type="RefSeq" id="WP_273911941.1">
    <property type="nucleotide sequence ID" value="NZ_JAMDGX010000047.1"/>
</dbReference>
<dbReference type="EMBL" id="JAMDGY010000143">
    <property type="protein sequence ID" value="MDD0994208.1"/>
    <property type="molecule type" value="Genomic_DNA"/>
</dbReference>
<organism evidence="1 2">
    <name type="scientific">Pseudomonas fontis</name>
    <dbReference type="NCBI Taxonomy" id="2942633"/>
    <lineage>
        <taxon>Bacteria</taxon>
        <taxon>Pseudomonadati</taxon>
        <taxon>Pseudomonadota</taxon>
        <taxon>Gammaproteobacteria</taxon>
        <taxon>Pseudomonadales</taxon>
        <taxon>Pseudomonadaceae</taxon>
        <taxon>Pseudomonas</taxon>
    </lineage>
</organism>
<evidence type="ECO:0000313" key="1">
    <source>
        <dbReference type="EMBL" id="MDD0994208.1"/>
    </source>
</evidence>
<dbReference type="Proteomes" id="UP001148203">
    <property type="component" value="Unassembled WGS sequence"/>
</dbReference>
<dbReference type="PROSITE" id="PS51257">
    <property type="entry name" value="PROKAR_LIPOPROTEIN"/>
    <property type="match status" value="1"/>
</dbReference>
<protein>
    <recommendedName>
        <fullName evidence="3">Lipoprotein</fullName>
    </recommendedName>
</protein>
<evidence type="ECO:0008006" key="3">
    <source>
        <dbReference type="Google" id="ProtNLM"/>
    </source>
</evidence>
<evidence type="ECO:0000313" key="2">
    <source>
        <dbReference type="Proteomes" id="UP001148203"/>
    </source>
</evidence>